<dbReference type="EMBL" id="AP008955">
    <property type="protein sequence ID" value="BAH41714.1"/>
    <property type="molecule type" value="Genomic_DNA"/>
</dbReference>
<gene>
    <name evidence="1" type="ordered locus">BBR47_07370</name>
</gene>
<sequence length="31" mass="3535">MSGEGRGIKPLPFLSQQNVKITDISKKERNY</sequence>
<organism evidence="1 2">
    <name type="scientific">Brevibacillus brevis (strain 47 / JCM 6285 / NBRC 100599)</name>
    <dbReference type="NCBI Taxonomy" id="358681"/>
    <lineage>
        <taxon>Bacteria</taxon>
        <taxon>Bacillati</taxon>
        <taxon>Bacillota</taxon>
        <taxon>Bacilli</taxon>
        <taxon>Bacillales</taxon>
        <taxon>Paenibacillaceae</taxon>
        <taxon>Brevibacillus</taxon>
    </lineage>
</organism>
<evidence type="ECO:0000313" key="2">
    <source>
        <dbReference type="Proteomes" id="UP000001877"/>
    </source>
</evidence>
<protein>
    <submittedName>
        <fullName evidence="1">Uncharacterized protein</fullName>
    </submittedName>
</protein>
<dbReference type="Proteomes" id="UP000001877">
    <property type="component" value="Chromosome"/>
</dbReference>
<dbReference type="HOGENOM" id="CLU_3395435_0_0_9"/>
<dbReference type="KEGG" id="bbe:BBR47_07370"/>
<keyword evidence="2" id="KW-1185">Reference proteome</keyword>
<reference evidence="1 2" key="1">
    <citation type="submission" date="2005-03" db="EMBL/GenBank/DDBJ databases">
        <title>Brevibacillus brevis strain 47, complete genome.</title>
        <authorList>
            <person name="Hosoyama A."/>
            <person name="Yamada R."/>
            <person name="Hongo Y."/>
            <person name="Terui Y."/>
            <person name="Ankai A."/>
            <person name="Masuyama W."/>
            <person name="Sekiguchi M."/>
            <person name="Takeda T."/>
            <person name="Asano K."/>
            <person name="Ohji S."/>
            <person name="Ichikawa N."/>
            <person name="Narita S."/>
            <person name="Aoki N."/>
            <person name="Miura H."/>
            <person name="Matsushita S."/>
            <person name="Sekigawa T."/>
            <person name="Yamagata H."/>
            <person name="Yoshikawa H."/>
            <person name="Udaka S."/>
            <person name="Tanikawa S."/>
            <person name="Fujita N."/>
        </authorList>
    </citation>
    <scope>NUCLEOTIDE SEQUENCE [LARGE SCALE GENOMIC DNA]</scope>
    <source>
        <strain evidence="2">47 / JCM 6285 / NBRC 100599</strain>
    </source>
</reference>
<proteinExistence type="predicted"/>
<accession>C0Z4I7</accession>
<evidence type="ECO:0000313" key="1">
    <source>
        <dbReference type="EMBL" id="BAH41714.1"/>
    </source>
</evidence>
<name>C0Z4I7_BREBN</name>
<dbReference type="AlphaFoldDB" id="C0Z4I7"/>